<feature type="domain" description="Ubiquitin-like" evidence="2">
    <location>
        <begin position="74"/>
        <end position="161"/>
    </location>
</feature>
<dbReference type="InterPro" id="IPR049256">
    <property type="entry name" value="Get5_C"/>
</dbReference>
<evidence type="ECO:0000256" key="1">
    <source>
        <dbReference type="SAM" id="MobiDB-lite"/>
    </source>
</evidence>
<dbReference type="STRING" id="1220924.W2S9M0"/>
<dbReference type="RefSeq" id="XP_008713182.1">
    <property type="nucleotide sequence ID" value="XM_008714960.1"/>
</dbReference>
<evidence type="ECO:0000313" key="3">
    <source>
        <dbReference type="EMBL" id="ETN44619.1"/>
    </source>
</evidence>
<gene>
    <name evidence="3" type="ORF">HMPREF1541_10289</name>
</gene>
<name>W2S9M0_CYPE1</name>
<dbReference type="InterPro" id="IPR000626">
    <property type="entry name" value="Ubiquitin-like_dom"/>
</dbReference>
<reference evidence="3 4" key="1">
    <citation type="submission" date="2013-03" db="EMBL/GenBank/DDBJ databases">
        <title>The Genome Sequence of Phialophora europaea CBS 101466.</title>
        <authorList>
            <consortium name="The Broad Institute Genomics Platform"/>
            <person name="Cuomo C."/>
            <person name="de Hoog S."/>
            <person name="Gorbushina A."/>
            <person name="Walker B."/>
            <person name="Young S.K."/>
            <person name="Zeng Q."/>
            <person name="Gargeya S."/>
            <person name="Fitzgerald M."/>
            <person name="Haas B."/>
            <person name="Abouelleil A."/>
            <person name="Allen A.W."/>
            <person name="Alvarado L."/>
            <person name="Arachchi H.M."/>
            <person name="Berlin A.M."/>
            <person name="Chapman S.B."/>
            <person name="Gainer-Dewar J."/>
            <person name="Goldberg J."/>
            <person name="Griggs A."/>
            <person name="Gujja S."/>
            <person name="Hansen M."/>
            <person name="Howarth C."/>
            <person name="Imamovic A."/>
            <person name="Ireland A."/>
            <person name="Larimer J."/>
            <person name="McCowan C."/>
            <person name="Murphy C."/>
            <person name="Pearson M."/>
            <person name="Poon T.W."/>
            <person name="Priest M."/>
            <person name="Roberts A."/>
            <person name="Saif S."/>
            <person name="Shea T."/>
            <person name="Sisk P."/>
            <person name="Sykes S."/>
            <person name="Wortman J."/>
            <person name="Nusbaum C."/>
            <person name="Birren B."/>
        </authorList>
    </citation>
    <scope>NUCLEOTIDE SEQUENCE [LARGE SCALE GENOMIC DNA]</scope>
    <source>
        <strain evidence="3 4">CBS 101466</strain>
    </source>
</reference>
<organism evidence="3 4">
    <name type="scientific">Cyphellophora europaea (strain CBS 101466)</name>
    <name type="common">Phialophora europaea</name>
    <dbReference type="NCBI Taxonomy" id="1220924"/>
    <lineage>
        <taxon>Eukaryota</taxon>
        <taxon>Fungi</taxon>
        <taxon>Dikarya</taxon>
        <taxon>Ascomycota</taxon>
        <taxon>Pezizomycotina</taxon>
        <taxon>Eurotiomycetes</taxon>
        <taxon>Chaetothyriomycetidae</taxon>
        <taxon>Chaetothyriales</taxon>
        <taxon>Cyphellophoraceae</taxon>
        <taxon>Cyphellophora</taxon>
    </lineage>
</organism>
<dbReference type="GeneID" id="19977628"/>
<dbReference type="Pfam" id="PF12754">
    <property type="entry name" value="Get5_N"/>
    <property type="match status" value="1"/>
</dbReference>
<sequence length="258" mass="27310">MSELQFAKQFLTSLDAKAVKFQPDHAFDPKTFATRIPYTLPKLSHPPHPEPPKSGATLDPAPGSEPAPSSAPPITLTLKSNRNPNMSLTLTSLPISTPVASVKERIQSHLGGPPAVSLEKIKIILNKKPIPSSKKTLADAFADTDVADTTDVALSVMVMGGAVDPAVTTHTEAWAEDVDQTVGPESEKAAAEALAADAGGMEGVMPTTTSSTADDELAKPEFWSDLEAFLGQRLKDESRAKQLRGTFESAWSSSRAAP</sequence>
<proteinExistence type="predicted"/>
<accession>W2S9M0</accession>
<dbReference type="VEuPathDB" id="FungiDB:HMPREF1541_10289"/>
<dbReference type="Pfam" id="PF17183">
    <property type="entry name" value="Get5_C"/>
    <property type="match status" value="1"/>
</dbReference>
<dbReference type="HOGENOM" id="CLU_075131_0_0_1"/>
<dbReference type="AlphaFoldDB" id="W2S9M0"/>
<evidence type="ECO:0000259" key="2">
    <source>
        <dbReference type="PROSITE" id="PS50053"/>
    </source>
</evidence>
<feature type="region of interest" description="Disordered" evidence="1">
    <location>
        <begin position="39"/>
        <end position="83"/>
    </location>
</feature>
<dbReference type="InParanoid" id="W2S9M0"/>
<dbReference type="EMBL" id="KB822714">
    <property type="protein sequence ID" value="ETN44619.1"/>
    <property type="molecule type" value="Genomic_DNA"/>
</dbReference>
<dbReference type="Proteomes" id="UP000030752">
    <property type="component" value="Unassembled WGS sequence"/>
</dbReference>
<dbReference type="Gene3D" id="1.10.286.70">
    <property type="entry name" value="Get5 dimerization domain"/>
    <property type="match status" value="1"/>
</dbReference>
<dbReference type="PROSITE" id="PS50053">
    <property type="entry name" value="UBIQUITIN_2"/>
    <property type="match status" value="1"/>
</dbReference>
<keyword evidence="4" id="KW-1185">Reference proteome</keyword>
<dbReference type="OrthoDB" id="5366541at2759"/>
<evidence type="ECO:0000313" key="4">
    <source>
        <dbReference type="Proteomes" id="UP000030752"/>
    </source>
</evidence>
<dbReference type="InterPro" id="IPR024737">
    <property type="entry name" value="Get5_N"/>
</dbReference>
<protein>
    <recommendedName>
        <fullName evidence="2">Ubiquitin-like domain-containing protein</fullName>
    </recommendedName>
</protein>
<dbReference type="eggNOG" id="ENOG502S36W">
    <property type="taxonomic scope" value="Eukaryota"/>
</dbReference>